<keyword evidence="2" id="KW-1185">Reference proteome</keyword>
<organism evidence="1 2">
    <name type="scientific">Lasius niger</name>
    <name type="common">Black garden ant</name>
    <dbReference type="NCBI Taxonomy" id="67767"/>
    <lineage>
        <taxon>Eukaryota</taxon>
        <taxon>Metazoa</taxon>
        <taxon>Ecdysozoa</taxon>
        <taxon>Arthropoda</taxon>
        <taxon>Hexapoda</taxon>
        <taxon>Insecta</taxon>
        <taxon>Pterygota</taxon>
        <taxon>Neoptera</taxon>
        <taxon>Endopterygota</taxon>
        <taxon>Hymenoptera</taxon>
        <taxon>Apocrita</taxon>
        <taxon>Aculeata</taxon>
        <taxon>Formicoidea</taxon>
        <taxon>Formicidae</taxon>
        <taxon>Formicinae</taxon>
        <taxon>Lasius</taxon>
        <taxon>Lasius</taxon>
    </lineage>
</organism>
<sequence>MTDVPIFVDLQGFIVNDKFTTKEIAVLRNGKELIHHIFRAPISWDLLTKSEKSRACWLTSNHHQLHWTDGHVDYKLMKTLVRKAVCVEPASIGTLVYVKGCEKKKWLAEILENDVAIETIDADYEDIGCLGTLKASRAFCCGYHAKNCALENVCKLYDWWSERCGQLQDISTIL</sequence>
<dbReference type="Proteomes" id="UP000036403">
    <property type="component" value="Unassembled WGS sequence"/>
</dbReference>
<proteinExistence type="predicted"/>
<evidence type="ECO:0000313" key="1">
    <source>
        <dbReference type="EMBL" id="KMQ88625.1"/>
    </source>
</evidence>
<dbReference type="OrthoDB" id="7554101at2759"/>
<reference evidence="1 2" key="1">
    <citation type="submission" date="2015-04" db="EMBL/GenBank/DDBJ databases">
        <title>Lasius niger genome sequencing.</title>
        <authorList>
            <person name="Konorov E.A."/>
            <person name="Nikitin M.A."/>
            <person name="Kirill M.V."/>
            <person name="Chang P."/>
        </authorList>
    </citation>
    <scope>NUCLEOTIDE SEQUENCE [LARGE SCALE GENOMIC DNA]</scope>
    <source>
        <tissue evidence="1">Whole</tissue>
    </source>
</reference>
<gene>
    <name evidence="1" type="ORF">RF55_11862</name>
</gene>
<evidence type="ECO:0000313" key="2">
    <source>
        <dbReference type="Proteomes" id="UP000036403"/>
    </source>
</evidence>
<accession>A0A0J7N7K8</accession>
<dbReference type="EMBL" id="LBMM01008810">
    <property type="protein sequence ID" value="KMQ88625.1"/>
    <property type="molecule type" value="Genomic_DNA"/>
</dbReference>
<protein>
    <submittedName>
        <fullName evidence="1">Uncharacterized protein</fullName>
    </submittedName>
</protein>
<dbReference type="PaxDb" id="67767-A0A0J7N7K8"/>
<comment type="caution">
    <text evidence="1">The sequence shown here is derived from an EMBL/GenBank/DDBJ whole genome shotgun (WGS) entry which is preliminary data.</text>
</comment>
<dbReference type="AlphaFoldDB" id="A0A0J7N7K8"/>
<dbReference type="STRING" id="67767.A0A0J7N7K8"/>
<name>A0A0J7N7K8_LASNI</name>